<reference evidence="3" key="2">
    <citation type="submission" date="2019-01" db="UniProtKB">
        <authorList>
            <consortium name="EnsemblPlants"/>
        </authorList>
    </citation>
    <scope>IDENTIFICATION</scope>
    <source>
        <strain evidence="3">cv. Heinz 1706</strain>
    </source>
</reference>
<keyword evidence="4" id="KW-1185">Reference proteome</keyword>
<evidence type="ECO:0000256" key="1">
    <source>
        <dbReference type="ARBA" id="ARBA00005711"/>
    </source>
</evidence>
<dbReference type="STRING" id="4081.A0A3Q7HLS5"/>
<evidence type="ECO:0000259" key="2">
    <source>
        <dbReference type="Pfam" id="PF03763"/>
    </source>
</evidence>
<dbReference type="InParanoid" id="A0A3Q7HLS5"/>
<proteinExistence type="inferred from homology"/>
<dbReference type="Pfam" id="PF03763">
    <property type="entry name" value="Remorin_C"/>
    <property type="match status" value="1"/>
</dbReference>
<protein>
    <recommendedName>
        <fullName evidence="2">Remorin C-terminal domain-containing protein</fullName>
    </recommendedName>
</protein>
<dbReference type="AlphaFoldDB" id="A0A3Q7HLS5"/>
<dbReference type="Proteomes" id="UP000004994">
    <property type="component" value="Chromosome 6"/>
</dbReference>
<dbReference type="EnsemblPlants" id="Solyc06g035910.1.1">
    <property type="protein sequence ID" value="Solyc06g035910.1.1.1"/>
    <property type="gene ID" value="Solyc06g035910.1"/>
</dbReference>
<evidence type="ECO:0000313" key="3">
    <source>
        <dbReference type="EnsemblPlants" id="Solyc06g035910.1.1.1"/>
    </source>
</evidence>
<feature type="domain" description="Remorin C-terminal" evidence="2">
    <location>
        <begin position="7"/>
        <end position="66"/>
    </location>
</feature>
<reference evidence="3" key="1">
    <citation type="journal article" date="2012" name="Nature">
        <title>The tomato genome sequence provides insights into fleshy fruit evolution.</title>
        <authorList>
            <consortium name="Tomato Genome Consortium"/>
        </authorList>
    </citation>
    <scope>NUCLEOTIDE SEQUENCE [LARGE SCALE GENOMIC DNA]</scope>
    <source>
        <strain evidence="3">cv. Heinz 1706</strain>
    </source>
</reference>
<comment type="similarity">
    <text evidence="1">Belongs to the remorin family.</text>
</comment>
<evidence type="ECO:0000313" key="4">
    <source>
        <dbReference type="Proteomes" id="UP000004994"/>
    </source>
</evidence>
<name>A0A3Q7HLS5_SOLLC</name>
<dbReference type="Gramene" id="Solyc06g035910.1.1">
    <property type="protein sequence ID" value="Solyc06g035910.1.1.1"/>
    <property type="gene ID" value="Solyc06g035910.1"/>
</dbReference>
<dbReference type="PANTHER" id="PTHR31775">
    <property type="entry name" value="OS02G0117200 PROTEIN"/>
    <property type="match status" value="1"/>
</dbReference>
<dbReference type="InterPro" id="IPR005516">
    <property type="entry name" value="Remorin_C"/>
</dbReference>
<dbReference type="SMR" id="A0A3Q7HLS5"/>
<dbReference type="PANTHER" id="PTHR31775:SF21">
    <property type="entry name" value="REMORIN-LIKE"/>
    <property type="match status" value="1"/>
</dbReference>
<dbReference type="OMA" id="AHVETKI"/>
<accession>A0A3Q7HLS5</accession>
<dbReference type="PaxDb" id="4081-Solyc06g035910.1.1"/>
<sequence length="72" mass="7922">MGLVGEQEQLLKKKAEYIEKLKNKIALVHKSAEEKRATTGAKRGEYLLTAEQMATKCQATGSSPKKPFLGCL</sequence>
<organism evidence="3">
    <name type="scientific">Solanum lycopersicum</name>
    <name type="common">Tomato</name>
    <name type="synonym">Lycopersicon esculentum</name>
    <dbReference type="NCBI Taxonomy" id="4081"/>
    <lineage>
        <taxon>Eukaryota</taxon>
        <taxon>Viridiplantae</taxon>
        <taxon>Streptophyta</taxon>
        <taxon>Embryophyta</taxon>
        <taxon>Tracheophyta</taxon>
        <taxon>Spermatophyta</taxon>
        <taxon>Magnoliopsida</taxon>
        <taxon>eudicotyledons</taxon>
        <taxon>Gunneridae</taxon>
        <taxon>Pentapetalae</taxon>
        <taxon>asterids</taxon>
        <taxon>lamiids</taxon>
        <taxon>Solanales</taxon>
        <taxon>Solanaceae</taxon>
        <taxon>Solanoideae</taxon>
        <taxon>Solaneae</taxon>
        <taxon>Solanum</taxon>
        <taxon>Solanum subgen. Lycopersicon</taxon>
    </lineage>
</organism>